<proteinExistence type="predicted"/>
<dbReference type="InterPro" id="IPR029052">
    <property type="entry name" value="Metallo-depent_PP-like"/>
</dbReference>
<protein>
    <submittedName>
        <fullName evidence="1">Secreted 5'-nucleotidase</fullName>
    </submittedName>
</protein>
<evidence type="ECO:0000313" key="1">
    <source>
        <dbReference type="EMBL" id="SUG73931.1"/>
    </source>
</evidence>
<accession>A0A379V1A5</accession>
<name>A0A379V1A5_SALET</name>
<gene>
    <name evidence="1" type="ORF">NCTC5798_05226</name>
</gene>
<organism evidence="1 2">
    <name type="scientific">Salmonella enterica I</name>
    <dbReference type="NCBI Taxonomy" id="59201"/>
    <lineage>
        <taxon>Bacteria</taxon>
        <taxon>Pseudomonadati</taxon>
        <taxon>Pseudomonadota</taxon>
        <taxon>Gammaproteobacteria</taxon>
        <taxon>Enterobacterales</taxon>
        <taxon>Enterobacteriaceae</taxon>
        <taxon>Salmonella</taxon>
    </lineage>
</organism>
<evidence type="ECO:0000313" key="2">
    <source>
        <dbReference type="Proteomes" id="UP000255534"/>
    </source>
</evidence>
<dbReference type="EMBL" id="UGXK01000001">
    <property type="protein sequence ID" value="SUG73931.1"/>
    <property type="molecule type" value="Genomic_DNA"/>
</dbReference>
<dbReference type="Proteomes" id="UP000255534">
    <property type="component" value="Unassembled WGS sequence"/>
</dbReference>
<dbReference type="SUPFAM" id="SSF56300">
    <property type="entry name" value="Metallo-dependent phosphatases"/>
    <property type="match status" value="1"/>
</dbReference>
<sequence length="103" mass="11551">MAKSLEGYGLNVLITGHAHKGTPEPIKVGDTLVVSTDAYTIELGKLVLDWNPETKKVDSYNGKLITMYADTYKPDPVTQAKMTNGITRLRKLPMRWSRTLRKC</sequence>
<dbReference type="AlphaFoldDB" id="A0A379V1A5"/>
<reference evidence="1 2" key="1">
    <citation type="submission" date="2018-06" db="EMBL/GenBank/DDBJ databases">
        <authorList>
            <consortium name="Pathogen Informatics"/>
            <person name="Doyle S."/>
        </authorList>
    </citation>
    <scope>NUCLEOTIDE SEQUENCE [LARGE SCALE GENOMIC DNA]</scope>
    <source>
        <strain evidence="1 2">NCTC5798</strain>
    </source>
</reference>
<dbReference type="Gene3D" id="3.60.21.10">
    <property type="match status" value="1"/>
</dbReference>